<name>A0A8S1AEM9_ARCPL</name>
<feature type="region of interest" description="Disordered" evidence="1">
    <location>
        <begin position="75"/>
        <end position="144"/>
    </location>
</feature>
<evidence type="ECO:0000313" key="4">
    <source>
        <dbReference type="Proteomes" id="UP000494106"/>
    </source>
</evidence>
<dbReference type="AlphaFoldDB" id="A0A8S1AEM9"/>
<accession>A0A8S1AEM9</accession>
<evidence type="ECO:0000313" key="2">
    <source>
        <dbReference type="EMBL" id="CAB3220172.1"/>
    </source>
</evidence>
<dbReference type="Proteomes" id="UP000494106">
    <property type="component" value="Unassembled WGS sequence"/>
</dbReference>
<dbReference type="EMBL" id="CADEBD010000327">
    <property type="protein sequence ID" value="CAB3245938.1"/>
    <property type="molecule type" value="Genomic_DNA"/>
</dbReference>
<feature type="compositionally biased region" description="Basic and acidic residues" evidence="1">
    <location>
        <begin position="100"/>
        <end position="116"/>
    </location>
</feature>
<feature type="region of interest" description="Disordered" evidence="1">
    <location>
        <begin position="156"/>
        <end position="175"/>
    </location>
</feature>
<dbReference type="EMBL" id="CADEBC010000045">
    <property type="protein sequence ID" value="CAB3220172.1"/>
    <property type="molecule type" value="Genomic_DNA"/>
</dbReference>
<organism evidence="3 5">
    <name type="scientific">Arctia plantaginis</name>
    <name type="common">Wood tiger moth</name>
    <name type="synonym">Phalaena plantaginis</name>
    <dbReference type="NCBI Taxonomy" id="874455"/>
    <lineage>
        <taxon>Eukaryota</taxon>
        <taxon>Metazoa</taxon>
        <taxon>Ecdysozoa</taxon>
        <taxon>Arthropoda</taxon>
        <taxon>Hexapoda</taxon>
        <taxon>Insecta</taxon>
        <taxon>Pterygota</taxon>
        <taxon>Neoptera</taxon>
        <taxon>Endopterygota</taxon>
        <taxon>Lepidoptera</taxon>
        <taxon>Glossata</taxon>
        <taxon>Ditrysia</taxon>
        <taxon>Noctuoidea</taxon>
        <taxon>Erebidae</taxon>
        <taxon>Arctiinae</taxon>
        <taxon>Arctia</taxon>
    </lineage>
</organism>
<comment type="caution">
    <text evidence="3">The sequence shown here is derived from an EMBL/GenBank/DDBJ whole genome shotgun (WGS) entry which is preliminary data.</text>
</comment>
<evidence type="ECO:0000313" key="3">
    <source>
        <dbReference type="EMBL" id="CAB3245938.1"/>
    </source>
</evidence>
<proteinExistence type="predicted"/>
<dbReference type="Proteomes" id="UP000494256">
    <property type="component" value="Unassembled WGS sequence"/>
</dbReference>
<evidence type="ECO:0000313" key="5">
    <source>
        <dbReference type="Proteomes" id="UP000494256"/>
    </source>
</evidence>
<protein>
    <submittedName>
        <fullName evidence="3">Uncharacterized protein</fullName>
    </submittedName>
</protein>
<reference evidence="4 5" key="1">
    <citation type="submission" date="2020-04" db="EMBL/GenBank/DDBJ databases">
        <authorList>
            <person name="Wallbank WR R."/>
            <person name="Pardo Diaz C."/>
            <person name="Kozak K."/>
            <person name="Martin S."/>
            <person name="Jiggins C."/>
            <person name="Moest M."/>
            <person name="Warren A I."/>
            <person name="Byers J.R.P. K."/>
            <person name="Montejo-Kovacevich G."/>
            <person name="Yen C E."/>
        </authorList>
    </citation>
    <scope>NUCLEOTIDE SEQUENCE [LARGE SCALE GENOMIC DNA]</scope>
</reference>
<dbReference type="OrthoDB" id="21607at2759"/>
<sequence length="212" mass="23743">MRHYEIIMIEEVMQQKAPGVPSNLKLQQPHNSASQVSRSNNFTANFFKTTFSYRSKAVTPTSSYTVEKSIKIGSAETKPVTRNRPRTAPATDASNKVKTRREIDRRPNVRPIDKPSTEPVRPLRIKATTSDSGGSNKESGKKDVKNTNVILQIVKKSVKTPAPKTPDSILPPTLKSKNDRNLKVIKTINNNDVWTNPDDIKTTQRKISPLLK</sequence>
<gene>
    <name evidence="3" type="ORF">APLA_LOCUS11305</name>
    <name evidence="2" type="ORF">APLA_LOCUS167</name>
</gene>
<keyword evidence="4" id="KW-1185">Reference proteome</keyword>
<feature type="compositionally biased region" description="Polar residues" evidence="1">
    <location>
        <begin position="127"/>
        <end position="137"/>
    </location>
</feature>
<evidence type="ECO:0000256" key="1">
    <source>
        <dbReference type="SAM" id="MobiDB-lite"/>
    </source>
</evidence>